<name>A0A0W0VPD6_9GAMM</name>
<comment type="function">
    <text evidence="8">Part of the Tol-Pal system, which plays a role in outer membrane invagination during cell division and is important for maintaining outer membrane integrity.</text>
</comment>
<evidence type="ECO:0000256" key="7">
    <source>
        <dbReference type="ARBA" id="ARBA00023306"/>
    </source>
</evidence>
<dbReference type="NCBIfam" id="TIGR02802">
    <property type="entry name" value="Pal_lipo"/>
    <property type="match status" value="1"/>
</dbReference>
<dbReference type="InterPro" id="IPR006665">
    <property type="entry name" value="OmpA-like"/>
</dbReference>
<organism evidence="11 12">
    <name type="scientific">Legionella londiniensis</name>
    <dbReference type="NCBI Taxonomy" id="45068"/>
    <lineage>
        <taxon>Bacteria</taxon>
        <taxon>Pseudomonadati</taxon>
        <taxon>Pseudomonadota</taxon>
        <taxon>Gammaproteobacteria</taxon>
        <taxon>Legionellales</taxon>
        <taxon>Legionellaceae</taxon>
        <taxon>Legionella</taxon>
    </lineage>
</organism>
<keyword evidence="1 8" id="KW-0132">Cell division</keyword>
<dbReference type="AlphaFoldDB" id="A0A0W0VPD6"/>
<evidence type="ECO:0000313" key="12">
    <source>
        <dbReference type="Proteomes" id="UP000054997"/>
    </source>
</evidence>
<dbReference type="PANTHER" id="PTHR30329:SF21">
    <property type="entry name" value="LIPOPROTEIN YIAD-RELATED"/>
    <property type="match status" value="1"/>
</dbReference>
<comment type="subcellular location">
    <subcellularLocation>
        <location evidence="8">Cell outer membrane</location>
        <topology evidence="8">Lipid-anchor</topology>
    </subcellularLocation>
</comment>
<dbReference type="CDD" id="cd07185">
    <property type="entry name" value="OmpA_C-like"/>
    <property type="match status" value="1"/>
</dbReference>
<dbReference type="Proteomes" id="UP000054997">
    <property type="component" value="Unassembled WGS sequence"/>
</dbReference>
<dbReference type="InterPro" id="IPR039001">
    <property type="entry name" value="Pal"/>
</dbReference>
<dbReference type="Pfam" id="PF00691">
    <property type="entry name" value="OmpA"/>
    <property type="match status" value="1"/>
</dbReference>
<comment type="subunit">
    <text evidence="8">The Tol-Pal system is composed of five core proteins: the inner membrane proteins TolA, TolQ and TolR, the periplasmic protein TolB and the outer membrane protein Pal. They form a network linking the inner and outer membranes and the peptidoglycan layer.</text>
</comment>
<evidence type="ECO:0000256" key="9">
    <source>
        <dbReference type="SAM" id="SignalP"/>
    </source>
</evidence>
<evidence type="ECO:0000256" key="5">
    <source>
        <dbReference type="ARBA" id="ARBA00023237"/>
    </source>
</evidence>
<evidence type="ECO:0000313" key="11">
    <source>
        <dbReference type="EMBL" id="KTD21966.1"/>
    </source>
</evidence>
<dbReference type="PROSITE" id="PS01068">
    <property type="entry name" value="OMPA_1"/>
    <property type="match status" value="1"/>
</dbReference>
<keyword evidence="6 8" id="KW-0449">Lipoprotein</keyword>
<dbReference type="HAMAP" id="MF_02204">
    <property type="entry name" value="Pal"/>
    <property type="match status" value="1"/>
</dbReference>
<proteinExistence type="inferred from homology"/>
<evidence type="ECO:0000256" key="2">
    <source>
        <dbReference type="ARBA" id="ARBA00022729"/>
    </source>
</evidence>
<reference evidence="11 12" key="1">
    <citation type="submission" date="2015-11" db="EMBL/GenBank/DDBJ databases">
        <title>Genomic analysis of 38 Legionella species identifies large and diverse effector repertoires.</title>
        <authorList>
            <person name="Burstein D."/>
            <person name="Amaro F."/>
            <person name="Zusman T."/>
            <person name="Lifshitz Z."/>
            <person name="Cohen O."/>
            <person name="Gilbert J.A."/>
            <person name="Pupko T."/>
            <person name="Shuman H.A."/>
            <person name="Segal G."/>
        </authorList>
    </citation>
    <scope>NUCLEOTIDE SEQUENCE [LARGE SCALE GENOMIC DNA]</scope>
    <source>
        <strain evidence="11 12">ATCC 49505</strain>
    </source>
</reference>
<dbReference type="PRINTS" id="PR01021">
    <property type="entry name" value="OMPADOMAIN"/>
</dbReference>
<dbReference type="InterPro" id="IPR036737">
    <property type="entry name" value="OmpA-like_sf"/>
</dbReference>
<dbReference type="PANTHER" id="PTHR30329">
    <property type="entry name" value="STATOR ELEMENT OF FLAGELLAR MOTOR COMPLEX"/>
    <property type="match status" value="1"/>
</dbReference>
<comment type="similarity">
    <text evidence="8">Belongs to the Pal lipoprotein family.</text>
</comment>
<dbReference type="GO" id="GO:0009279">
    <property type="term" value="C:cell outer membrane"/>
    <property type="evidence" value="ECO:0007669"/>
    <property type="project" value="UniProtKB-SubCell"/>
</dbReference>
<dbReference type="PATRIC" id="fig|45068.5.peg.745"/>
<feature type="domain" description="OmpA-like" evidence="10">
    <location>
        <begin position="56"/>
        <end position="172"/>
    </location>
</feature>
<comment type="caution">
    <text evidence="11">The sequence shown here is derived from an EMBL/GenBank/DDBJ whole genome shotgun (WGS) entry which is preliminary data.</text>
</comment>
<dbReference type="SUPFAM" id="SSF103088">
    <property type="entry name" value="OmpA-like"/>
    <property type="match status" value="1"/>
</dbReference>
<evidence type="ECO:0000256" key="1">
    <source>
        <dbReference type="ARBA" id="ARBA00022618"/>
    </source>
</evidence>
<dbReference type="STRING" id="45068.Llon_0698"/>
<keyword evidence="4 8" id="KW-0564">Palmitate</keyword>
<evidence type="ECO:0000256" key="6">
    <source>
        <dbReference type="ARBA" id="ARBA00023288"/>
    </source>
</evidence>
<dbReference type="InterPro" id="IPR006664">
    <property type="entry name" value="OMP_bac"/>
</dbReference>
<evidence type="ECO:0000256" key="3">
    <source>
        <dbReference type="ARBA" id="ARBA00023136"/>
    </source>
</evidence>
<dbReference type="PROSITE" id="PS51257">
    <property type="entry name" value="PROKAR_LIPOPROTEIN"/>
    <property type="match status" value="1"/>
</dbReference>
<accession>A0A0W0VPD6</accession>
<evidence type="ECO:0000259" key="10">
    <source>
        <dbReference type="PROSITE" id="PS51123"/>
    </source>
</evidence>
<dbReference type="PROSITE" id="PS51123">
    <property type="entry name" value="OMPA_2"/>
    <property type="match status" value="1"/>
</dbReference>
<dbReference type="EMBL" id="LNYK01000013">
    <property type="protein sequence ID" value="KTD21966.1"/>
    <property type="molecule type" value="Genomic_DNA"/>
</dbReference>
<dbReference type="Gene3D" id="3.30.1330.60">
    <property type="entry name" value="OmpA-like domain"/>
    <property type="match status" value="1"/>
</dbReference>
<keyword evidence="12" id="KW-1185">Reference proteome</keyword>
<keyword evidence="2 8" id="KW-0732">Signal</keyword>
<dbReference type="InterPro" id="IPR006690">
    <property type="entry name" value="OMPA-like_CS"/>
</dbReference>
<sequence>MTKSFAKWGMIFASLLLVVSCAKKTGYAEDVSDDGVSAQGIGETARFAGQEEGESYTTKAPHNQVYLFAYDDATLAAKYIPSVNAQAEYLKSHPGARILLAGHTDERGSREYNVALGERRANTVAQLMRMAGVDRSQIRVVSYGKERPVYFGHDEASHRQNRRVELIYEATR</sequence>
<keyword evidence="3 8" id="KW-0472">Membrane</keyword>
<keyword evidence="7 8" id="KW-0131">Cell cycle</keyword>
<dbReference type="InterPro" id="IPR014169">
    <property type="entry name" value="Pal_lipo_C"/>
</dbReference>
<feature type="chain" id="PRO_5006914948" description="Peptidoglycan-associated lipoprotein" evidence="9">
    <location>
        <begin position="29"/>
        <end position="172"/>
    </location>
</feature>
<feature type="signal peptide" evidence="9">
    <location>
        <begin position="1"/>
        <end position="28"/>
    </location>
</feature>
<protein>
    <recommendedName>
        <fullName evidence="8">Peptidoglycan-associated lipoprotein</fullName>
        <shortName evidence="8">PAL</shortName>
    </recommendedName>
</protein>
<gene>
    <name evidence="8 11" type="primary">pal</name>
    <name evidence="11" type="ORF">Llon_0698</name>
</gene>
<keyword evidence="5 8" id="KW-0998">Cell outer membrane</keyword>
<dbReference type="GO" id="GO:0051301">
    <property type="term" value="P:cell division"/>
    <property type="evidence" value="ECO:0007669"/>
    <property type="project" value="UniProtKB-UniRule"/>
</dbReference>
<evidence type="ECO:0000256" key="8">
    <source>
        <dbReference type="HAMAP-Rule" id="MF_02204"/>
    </source>
</evidence>
<dbReference type="InterPro" id="IPR050330">
    <property type="entry name" value="Bact_OuterMem_StrucFunc"/>
</dbReference>
<evidence type="ECO:0000256" key="4">
    <source>
        <dbReference type="ARBA" id="ARBA00023139"/>
    </source>
</evidence>